<accession>A0A563UK31</accession>
<dbReference type="FunFam" id="3.30.565.10:FF:000006">
    <property type="entry name" value="Sensor histidine kinase WalK"/>
    <property type="match status" value="1"/>
</dbReference>
<dbReference type="NCBIfam" id="TIGR00229">
    <property type="entry name" value="sensory_box"/>
    <property type="match status" value="2"/>
</dbReference>
<dbReference type="Gene3D" id="3.30.565.10">
    <property type="entry name" value="Histidine kinase-like ATPase, C-terminal domain"/>
    <property type="match status" value="1"/>
</dbReference>
<keyword evidence="4" id="KW-0808">Transferase</keyword>
<comment type="catalytic activity">
    <reaction evidence="1">
        <text>ATP + protein L-histidine = ADP + protein N-phospho-L-histidine.</text>
        <dbReference type="EC" id="2.7.13.3"/>
    </reaction>
</comment>
<dbReference type="Pfam" id="PF02518">
    <property type="entry name" value="HATPase_c"/>
    <property type="match status" value="1"/>
</dbReference>
<dbReference type="CDD" id="cd00075">
    <property type="entry name" value="HATPase"/>
    <property type="match status" value="1"/>
</dbReference>
<comment type="caution">
    <text evidence="9">The sequence shown here is derived from an EMBL/GenBank/DDBJ whole genome shotgun (WGS) entry which is preliminary data.</text>
</comment>
<dbReference type="Pfam" id="PF08448">
    <property type="entry name" value="PAS_4"/>
    <property type="match status" value="2"/>
</dbReference>
<protein>
    <recommendedName>
        <fullName evidence="2">histidine kinase</fullName>
        <ecNumber evidence="2">2.7.13.3</ecNumber>
    </recommendedName>
</protein>
<evidence type="ECO:0000259" key="8">
    <source>
        <dbReference type="PROSITE" id="PS50113"/>
    </source>
</evidence>
<dbReference type="SMART" id="SM00091">
    <property type="entry name" value="PAS"/>
    <property type="match status" value="3"/>
</dbReference>
<dbReference type="OrthoDB" id="9813151at2"/>
<keyword evidence="3" id="KW-0597">Phosphoprotein</keyword>
<evidence type="ECO:0000313" key="9">
    <source>
        <dbReference type="EMBL" id="TWR31711.1"/>
    </source>
</evidence>
<evidence type="ECO:0000256" key="1">
    <source>
        <dbReference type="ARBA" id="ARBA00000085"/>
    </source>
</evidence>
<feature type="domain" description="Histidine kinase" evidence="7">
    <location>
        <begin position="391"/>
        <end position="606"/>
    </location>
</feature>
<evidence type="ECO:0000256" key="3">
    <source>
        <dbReference type="ARBA" id="ARBA00022553"/>
    </source>
</evidence>
<evidence type="ECO:0000256" key="2">
    <source>
        <dbReference type="ARBA" id="ARBA00012438"/>
    </source>
</evidence>
<dbReference type="InterPro" id="IPR036890">
    <property type="entry name" value="HATPase_C_sf"/>
</dbReference>
<dbReference type="SMART" id="SM00387">
    <property type="entry name" value="HATPase_c"/>
    <property type="match status" value="1"/>
</dbReference>
<dbReference type="InterPro" id="IPR036097">
    <property type="entry name" value="HisK_dim/P_sf"/>
</dbReference>
<dbReference type="PROSITE" id="PS50113">
    <property type="entry name" value="PAC"/>
    <property type="match status" value="3"/>
</dbReference>
<dbReference type="InterPro" id="IPR004358">
    <property type="entry name" value="Sig_transdc_His_kin-like_C"/>
</dbReference>
<dbReference type="InterPro" id="IPR000700">
    <property type="entry name" value="PAS-assoc_C"/>
</dbReference>
<dbReference type="CDD" id="cd00082">
    <property type="entry name" value="HisKA"/>
    <property type="match status" value="1"/>
</dbReference>
<dbReference type="EMBL" id="VOEJ01000001">
    <property type="protein sequence ID" value="TWR31711.1"/>
    <property type="molecule type" value="Genomic_DNA"/>
</dbReference>
<dbReference type="InterPro" id="IPR001610">
    <property type="entry name" value="PAC"/>
</dbReference>
<keyword evidence="5" id="KW-0418">Kinase</keyword>
<keyword evidence="10" id="KW-1185">Reference proteome</keyword>
<dbReference type="GO" id="GO:0000155">
    <property type="term" value="F:phosphorelay sensor kinase activity"/>
    <property type="evidence" value="ECO:0007669"/>
    <property type="project" value="InterPro"/>
</dbReference>
<dbReference type="InterPro" id="IPR013655">
    <property type="entry name" value="PAS_fold_3"/>
</dbReference>
<sequence length="606" mass="68123">MQPAESIFRNIVELSPFPVFVCVGEDMIISVANDATLKAWGRDESVIGKKFTEALPELHDQPFFGYLQSVYHTGQVFDSGNSRVDIMINGRLETSYYKFTYKPLFNTEGGIYGVVAFNTDVTELERAKQAVEESELKLNNLVRQAPVGICIIRASDMTIEVVNNAYLELVGRKRIDLENNTIWEAVPEAADLYAPIMKGVIDTGVPYIANEHELLLIRNNVAEKLYVDFVYEPIRHFDGSISSVMVIAFDVTDKVQSRRNIEDTEERSRLAIEAAEIGTFDLNMLTEETITSPRFDAIFGYNKPITRSMMVSCFHPEDREIRLAAHEASLISGRLFYEARVIHPDNSVHWIRFQGKLYFDEKQTPVRMLGTILDITEFKRLQQQKDDFISIASHELKTPMTSLKASIQILEKLIKTGTSPDKVSTFIQKANTSLLKMQHLIESLLNVSRISAGQLGLQKTSFNLAALINDSCEHVRMTSDQELVVTGDANLDVYADSAKIEQVVINLLNNAVKYAPASRQIIITIDKRGNVARVSVQDFGEGIAQDKIPHLFERYYRVDSTGLQYSGLGLGLYISAEIIERHGGKIGVKSESGKGSTFWFTLPIHN</sequence>
<dbReference type="SMART" id="SM00388">
    <property type="entry name" value="HisKA"/>
    <property type="match status" value="1"/>
</dbReference>
<dbReference type="InterPro" id="IPR013656">
    <property type="entry name" value="PAS_4"/>
</dbReference>
<dbReference type="SMART" id="SM00086">
    <property type="entry name" value="PAC"/>
    <property type="match status" value="3"/>
</dbReference>
<evidence type="ECO:0000259" key="7">
    <source>
        <dbReference type="PROSITE" id="PS50109"/>
    </source>
</evidence>
<evidence type="ECO:0000313" key="10">
    <source>
        <dbReference type="Proteomes" id="UP000320042"/>
    </source>
</evidence>
<dbReference type="InterPro" id="IPR000014">
    <property type="entry name" value="PAS"/>
</dbReference>
<dbReference type="PRINTS" id="PR00344">
    <property type="entry name" value="BCTRLSENSOR"/>
</dbReference>
<dbReference type="InterPro" id="IPR005467">
    <property type="entry name" value="His_kinase_dom"/>
</dbReference>
<dbReference type="PROSITE" id="PS50109">
    <property type="entry name" value="HIS_KIN"/>
    <property type="match status" value="1"/>
</dbReference>
<keyword evidence="6" id="KW-0902">Two-component regulatory system</keyword>
<evidence type="ECO:0000256" key="5">
    <source>
        <dbReference type="ARBA" id="ARBA00022777"/>
    </source>
</evidence>
<reference evidence="9 10" key="1">
    <citation type="submission" date="2019-07" db="EMBL/GenBank/DDBJ databases">
        <authorList>
            <person name="Kim J."/>
        </authorList>
    </citation>
    <scope>NUCLEOTIDE SEQUENCE [LARGE SCALE GENOMIC DNA]</scope>
    <source>
        <strain evidence="10">dk17</strain>
    </source>
</reference>
<dbReference type="CDD" id="cd00130">
    <property type="entry name" value="PAS"/>
    <property type="match status" value="2"/>
</dbReference>
<dbReference type="Gene3D" id="3.30.450.20">
    <property type="entry name" value="PAS domain"/>
    <property type="match status" value="3"/>
</dbReference>
<organism evidence="9 10">
    <name type="scientific">Mucilaginibacter pallidiroseus</name>
    <dbReference type="NCBI Taxonomy" id="2599295"/>
    <lineage>
        <taxon>Bacteria</taxon>
        <taxon>Pseudomonadati</taxon>
        <taxon>Bacteroidota</taxon>
        <taxon>Sphingobacteriia</taxon>
        <taxon>Sphingobacteriales</taxon>
        <taxon>Sphingobacteriaceae</taxon>
        <taxon>Mucilaginibacter</taxon>
    </lineage>
</organism>
<evidence type="ECO:0000256" key="4">
    <source>
        <dbReference type="ARBA" id="ARBA00022679"/>
    </source>
</evidence>
<dbReference type="PANTHER" id="PTHR43711:SF1">
    <property type="entry name" value="HISTIDINE KINASE 1"/>
    <property type="match status" value="1"/>
</dbReference>
<feature type="domain" description="PAC" evidence="8">
    <location>
        <begin position="210"/>
        <end position="263"/>
    </location>
</feature>
<dbReference type="SUPFAM" id="SSF55785">
    <property type="entry name" value="PYP-like sensor domain (PAS domain)"/>
    <property type="match status" value="3"/>
</dbReference>
<dbReference type="Gene3D" id="2.10.70.100">
    <property type="match status" value="1"/>
</dbReference>
<evidence type="ECO:0000256" key="6">
    <source>
        <dbReference type="ARBA" id="ARBA00023012"/>
    </source>
</evidence>
<dbReference type="InterPro" id="IPR050736">
    <property type="entry name" value="Sensor_HK_Regulatory"/>
</dbReference>
<dbReference type="PANTHER" id="PTHR43711">
    <property type="entry name" value="TWO-COMPONENT HISTIDINE KINASE"/>
    <property type="match status" value="1"/>
</dbReference>
<dbReference type="InterPro" id="IPR035965">
    <property type="entry name" value="PAS-like_dom_sf"/>
</dbReference>
<dbReference type="Proteomes" id="UP000320042">
    <property type="component" value="Unassembled WGS sequence"/>
</dbReference>
<dbReference type="AlphaFoldDB" id="A0A563UK31"/>
<dbReference type="Gene3D" id="1.10.287.130">
    <property type="match status" value="1"/>
</dbReference>
<dbReference type="SUPFAM" id="SSF47384">
    <property type="entry name" value="Homodimeric domain of signal transducing histidine kinase"/>
    <property type="match status" value="1"/>
</dbReference>
<dbReference type="RefSeq" id="WP_146380608.1">
    <property type="nucleotide sequence ID" value="NZ_VOEJ01000001.1"/>
</dbReference>
<dbReference type="SUPFAM" id="SSF55874">
    <property type="entry name" value="ATPase domain of HSP90 chaperone/DNA topoisomerase II/histidine kinase"/>
    <property type="match status" value="1"/>
</dbReference>
<gene>
    <name evidence="9" type="ORF">FPZ43_04350</name>
</gene>
<dbReference type="InterPro" id="IPR003594">
    <property type="entry name" value="HATPase_dom"/>
</dbReference>
<dbReference type="EC" id="2.7.13.3" evidence="2"/>
<dbReference type="Pfam" id="PF00512">
    <property type="entry name" value="HisKA"/>
    <property type="match status" value="1"/>
</dbReference>
<feature type="domain" description="PAC" evidence="8">
    <location>
        <begin position="78"/>
        <end position="133"/>
    </location>
</feature>
<proteinExistence type="predicted"/>
<name>A0A563UK31_9SPHI</name>
<dbReference type="Pfam" id="PF08447">
    <property type="entry name" value="PAS_3"/>
    <property type="match status" value="1"/>
</dbReference>
<feature type="domain" description="PAC" evidence="8">
    <location>
        <begin position="335"/>
        <end position="387"/>
    </location>
</feature>
<dbReference type="InterPro" id="IPR003661">
    <property type="entry name" value="HisK_dim/P_dom"/>
</dbReference>